<dbReference type="GO" id="GO:0031415">
    <property type="term" value="C:NatA complex"/>
    <property type="evidence" value="ECO:0007669"/>
    <property type="project" value="TreeGrafter"/>
</dbReference>
<evidence type="ECO:0000256" key="1">
    <source>
        <dbReference type="ARBA" id="ARBA00022737"/>
    </source>
</evidence>
<accession>A0A8H4TQB5</accession>
<proteinExistence type="predicted"/>
<dbReference type="Pfam" id="PF12569">
    <property type="entry name" value="NatA_aux_su"/>
    <property type="match status" value="1"/>
</dbReference>
<feature type="region of interest" description="Disordered" evidence="4">
    <location>
        <begin position="41"/>
        <end position="67"/>
    </location>
</feature>
<dbReference type="FunFam" id="1.25.40.1040:FF:000003">
    <property type="entry name" value="N-terminal acetyltransferase A, auxiliary subunit"/>
    <property type="match status" value="1"/>
</dbReference>
<dbReference type="GO" id="GO:0005758">
    <property type="term" value="C:mitochondrial intermembrane space"/>
    <property type="evidence" value="ECO:0007669"/>
    <property type="project" value="InterPro"/>
</dbReference>
<reference evidence="5" key="1">
    <citation type="journal article" date="2020" name="BMC Genomics">
        <title>Correction to: Identification and distribution of gene clusters required for synthesis of sphingolipid metabolism inhibitors in diverse species of the filamentous fungus Fusarium.</title>
        <authorList>
            <person name="Kim H.S."/>
            <person name="Lohmar J.M."/>
            <person name="Busman M."/>
            <person name="Brown D.W."/>
            <person name="Naumann T.A."/>
            <person name="Divon H.H."/>
            <person name="Lysoe E."/>
            <person name="Uhlig S."/>
            <person name="Proctor R.H."/>
        </authorList>
    </citation>
    <scope>NUCLEOTIDE SEQUENCE</scope>
    <source>
        <strain evidence="5">NRRL 20472</strain>
    </source>
</reference>
<feature type="compositionally biased region" description="Basic and acidic residues" evidence="4">
    <location>
        <begin position="947"/>
        <end position="964"/>
    </location>
</feature>
<dbReference type="OrthoDB" id="10263032at2759"/>
<dbReference type="Pfam" id="PF13432">
    <property type="entry name" value="TPR_16"/>
    <property type="match status" value="1"/>
</dbReference>
<evidence type="ECO:0008006" key="7">
    <source>
        <dbReference type="Google" id="ProtNLM"/>
    </source>
</evidence>
<feature type="repeat" description="TPR" evidence="3">
    <location>
        <begin position="413"/>
        <end position="446"/>
    </location>
</feature>
<dbReference type="SUPFAM" id="SSF81901">
    <property type="entry name" value="HCP-like"/>
    <property type="match status" value="1"/>
</dbReference>
<sequence length="1156" mass="130690">MTQPSTQPQLTPQFCFSYGTLRGKSISTIDDSITQNLNALVTPSRTGFDPSSTSQRTPRPTSRQIDPQSCSEFKEKVLFPSWEARAEVLNYCALVAASPDPDDPDRTLRELEKEQDRERVVDERLDPYSGRFFPREARTERLASLVRQERGVEGIVRHRTWEVIQQRCGGDPFESWEDTISKWRKARNSQTPISYEARDVMDHRLPRQNHLPPHRTHAAHDRLREIADLPQQFLSTSFHKVARYSTSSFKHHLSTIAGQGSRLFALHSPSSIISGEALLSHPAKASLYLSITFAHNTPHPALLTAVADSGSGLDQLASTLTTSLPLFDRKPSTTFTMPQPLASKEASLFRSVIRYYEDKQYKRGLKSAELILKKHPKHGDTTAMKALILNAQGKTEEAFALGKEALTMDMKSHICWHVYGLLHRATKNFEEAIKAYKFALRLEPESAQIQRDLAILQIQCRDYQGYIQSRTAMLQARPQIRQSWTALAIAHHLSGNPAEAEKVMNTYEETLKTKPSKYDNEHSEAIMYKNFLIAEQGDYERALEHLNTAAKHNLDRLAVMEARAEYLEKLGKKEDAAKAYRALLDRNSEHPAYYEKLNEVLEVPKEDAKARRAIYDEYAEKSSRCDVARRLPLDFLTGDDFKQAADAYLTLMLNKGVPSTFANLKHLYSDSFKKDTLRELAEKYLNSQGSDSSSKDKGEAAALYYLAQHYNYYLSRDLTKATEYVDKAIEKDPKSVDFSMTKARIIKHSGNVQEASKAMDRARKLDLKDRYINTKAAKYQLRNNENDKALKTVGLFTRAETVGGPLADLLDMQSVWFLTEDGEAYARQGNTGLALKRFQQIFNIFEVWHEDQFDFHSFSLRKGMIRAYIDMIRWEDHVRDHPFFSRAALDAVAVYLKLADKPSANGVNGADGEDAEDALAKKKAAKKAKKEQQRLEKEAAEQQAKQDPNKGAKDKDGEVKKQDDDPLGLKLAETTDPLGEAMKFINPLLQSSPKNINAQFAGFEVFMRRKKYVLALRCLTAALALDPKSPRVHEQTVAFAHLLKTATDIEPKVLEVLKAEFKTVDPSADLVKYNDEFKAANKGSPRHVLSAIKAQRLLGQDKAKSEEAVVGILDISDVTYEDAIEGLQVLKSWRSSQAEAYKKAALDKFPNVTRLA</sequence>
<dbReference type="InterPro" id="IPR019171">
    <property type="entry name" value="MIX23"/>
</dbReference>
<reference evidence="5" key="2">
    <citation type="submission" date="2020-05" db="EMBL/GenBank/DDBJ databases">
        <authorList>
            <person name="Kim H.-S."/>
            <person name="Proctor R.H."/>
            <person name="Brown D.W."/>
        </authorList>
    </citation>
    <scope>NUCLEOTIDE SEQUENCE</scope>
    <source>
        <strain evidence="5">NRRL 20472</strain>
    </source>
</reference>
<dbReference type="Gene3D" id="1.25.40.1040">
    <property type="match status" value="1"/>
</dbReference>
<dbReference type="SMART" id="SM00028">
    <property type="entry name" value="TPR"/>
    <property type="match status" value="6"/>
</dbReference>
<protein>
    <recommendedName>
        <fullName evidence="7">N-alpha-acetyltransferase 16, NatA auxiliary subunit</fullName>
    </recommendedName>
</protein>
<keyword evidence="1" id="KW-0677">Repeat</keyword>
<evidence type="ECO:0000256" key="4">
    <source>
        <dbReference type="SAM" id="MobiDB-lite"/>
    </source>
</evidence>
<dbReference type="PANTHER" id="PTHR22767">
    <property type="entry name" value="N-TERMINAL ACETYLTRANSFERASE-RELATED"/>
    <property type="match status" value="1"/>
</dbReference>
<evidence type="ECO:0000313" key="5">
    <source>
        <dbReference type="EMBL" id="KAF4962093.1"/>
    </source>
</evidence>
<dbReference type="FunFam" id="1.25.40.1010:FF:000002">
    <property type="entry name" value="N-terminal acetyltransferase catalytic subunit (NAT1)"/>
    <property type="match status" value="1"/>
</dbReference>
<dbReference type="SUPFAM" id="SSF48452">
    <property type="entry name" value="TPR-like"/>
    <property type="match status" value="2"/>
</dbReference>
<gene>
    <name evidence="5" type="ORF">FSARC_9827</name>
</gene>
<dbReference type="EMBL" id="JABEXW010000573">
    <property type="protein sequence ID" value="KAF4962093.1"/>
    <property type="molecule type" value="Genomic_DNA"/>
</dbReference>
<dbReference type="PROSITE" id="PS50005">
    <property type="entry name" value="TPR"/>
    <property type="match status" value="1"/>
</dbReference>
<name>A0A8H4TQB5_9HYPO</name>
<evidence type="ECO:0000256" key="2">
    <source>
        <dbReference type="ARBA" id="ARBA00022803"/>
    </source>
</evidence>
<dbReference type="InterPro" id="IPR019734">
    <property type="entry name" value="TPR_rpt"/>
</dbReference>
<dbReference type="InterPro" id="IPR021183">
    <property type="entry name" value="NatA_aux_su"/>
</dbReference>
<dbReference type="Pfam" id="PF09774">
    <property type="entry name" value="MIX23"/>
    <property type="match status" value="1"/>
</dbReference>
<dbReference type="AlphaFoldDB" id="A0A8H4TQB5"/>
<dbReference type="InterPro" id="IPR011990">
    <property type="entry name" value="TPR-like_helical_dom_sf"/>
</dbReference>
<evidence type="ECO:0000313" key="6">
    <source>
        <dbReference type="Proteomes" id="UP000622797"/>
    </source>
</evidence>
<organism evidence="5 6">
    <name type="scientific">Fusarium sarcochroum</name>
    <dbReference type="NCBI Taxonomy" id="1208366"/>
    <lineage>
        <taxon>Eukaryota</taxon>
        <taxon>Fungi</taxon>
        <taxon>Dikarya</taxon>
        <taxon>Ascomycota</taxon>
        <taxon>Pezizomycotina</taxon>
        <taxon>Sordariomycetes</taxon>
        <taxon>Hypocreomycetidae</taxon>
        <taxon>Hypocreales</taxon>
        <taxon>Nectriaceae</taxon>
        <taxon>Fusarium</taxon>
        <taxon>Fusarium lateritium species complex</taxon>
    </lineage>
</organism>
<dbReference type="PANTHER" id="PTHR22767:SF2">
    <property type="entry name" value="N(ALPHA)-ACETYLTRANSFERASE 15_16, ISOFORM A"/>
    <property type="match status" value="1"/>
</dbReference>
<feature type="region of interest" description="Disordered" evidence="4">
    <location>
        <begin position="918"/>
        <end position="971"/>
    </location>
</feature>
<dbReference type="Gene3D" id="1.25.40.1010">
    <property type="match status" value="1"/>
</dbReference>
<keyword evidence="6" id="KW-1185">Reference proteome</keyword>
<evidence type="ECO:0000256" key="3">
    <source>
        <dbReference type="PROSITE-ProRule" id="PRU00339"/>
    </source>
</evidence>
<keyword evidence="2 3" id="KW-0802">TPR repeat</keyword>
<feature type="compositionally biased region" description="Basic and acidic residues" evidence="4">
    <location>
        <begin position="930"/>
        <end position="940"/>
    </location>
</feature>
<dbReference type="Proteomes" id="UP000622797">
    <property type="component" value="Unassembled WGS sequence"/>
</dbReference>
<feature type="compositionally biased region" description="Low complexity" evidence="4">
    <location>
        <begin position="50"/>
        <end position="64"/>
    </location>
</feature>
<comment type="caution">
    <text evidence="5">The sequence shown here is derived from an EMBL/GenBank/DDBJ whole genome shotgun (WGS) entry which is preliminary data.</text>
</comment>